<accession>A0A212K2P1</accession>
<feature type="binding site" evidence="9">
    <location>
        <position position="148"/>
    </location>
    <ligand>
        <name>Zn(2+)</name>
        <dbReference type="ChEBI" id="CHEBI:29105"/>
        <note>catalytic</note>
    </ligand>
</feature>
<dbReference type="PANTHER" id="PTHR43126">
    <property type="entry name" value="D-ALANYL-D-ALANINE DIPEPTIDASE"/>
    <property type="match status" value="1"/>
</dbReference>
<evidence type="ECO:0000256" key="2">
    <source>
        <dbReference type="ARBA" id="ARBA00022670"/>
    </source>
</evidence>
<evidence type="ECO:0000256" key="4">
    <source>
        <dbReference type="ARBA" id="ARBA00022801"/>
    </source>
</evidence>
<dbReference type="GO" id="GO:0160237">
    <property type="term" value="F:D-Ala-D-Ala dipeptidase activity"/>
    <property type="evidence" value="ECO:0007669"/>
    <property type="project" value="UniProtKB-EC"/>
</dbReference>
<dbReference type="AlphaFoldDB" id="A0A212K2P1"/>
<feature type="chain" id="PRO_5012600645" description="D-alanyl-D-alanine dipeptidase" evidence="10">
    <location>
        <begin position="33"/>
        <end position="239"/>
    </location>
</feature>
<feature type="binding site" evidence="9">
    <location>
        <position position="222"/>
    </location>
    <ligand>
        <name>Zn(2+)</name>
        <dbReference type="ChEBI" id="CHEBI:29105"/>
        <note>catalytic</note>
    </ligand>
</feature>
<dbReference type="EMBL" id="FLUL01000001">
    <property type="protein sequence ID" value="SBW05878.1"/>
    <property type="molecule type" value="Genomic_DNA"/>
</dbReference>
<feature type="binding site" evidence="9">
    <location>
        <position position="155"/>
    </location>
    <ligand>
        <name>Zn(2+)</name>
        <dbReference type="ChEBI" id="CHEBI:29105"/>
        <note>catalytic</note>
    </ligand>
</feature>
<dbReference type="GO" id="GO:0008270">
    <property type="term" value="F:zinc ion binding"/>
    <property type="evidence" value="ECO:0007669"/>
    <property type="project" value="UniProtKB-UniRule"/>
</dbReference>
<evidence type="ECO:0000313" key="11">
    <source>
        <dbReference type="EMBL" id="SBW05878.1"/>
    </source>
</evidence>
<protein>
    <recommendedName>
        <fullName evidence="9">D-alanyl-D-alanine dipeptidase</fullName>
        <shortName evidence="9">D-Ala-D-Ala dipeptidase</shortName>
        <ecNumber evidence="9">3.4.13.22</ecNumber>
    </recommendedName>
</protein>
<comment type="cofactor">
    <cofactor evidence="9">
        <name>Zn(2+)</name>
        <dbReference type="ChEBI" id="CHEBI:29105"/>
    </cofactor>
    <text evidence="9">Binds 1 zinc ion per subunit.</text>
</comment>
<dbReference type="Gene3D" id="3.30.1380.10">
    <property type="match status" value="1"/>
</dbReference>
<sequence length="239" mass="27522">MLSMTSMKRMRKIKKYIFLYCCLLLLPCVLFAQQQKTAFISLEEYLQTQELVNVNALDSSIRVDLKYATTDNFTKTILYDSLTNIYLHPFAAKKLVAAQKYLKTLHPDYSLLVYDAVRPLSVQRKMYRVVQNTKYAAYVANPSRTGLHNYGMAVDLTICNKKGVPLDMGTPFDFFGGAAGINKEAELVQRGVLTKQQVANRELLRKVMRYAGFLTIRGEWWHFNAVHLIEARKLYKVIE</sequence>
<comment type="function">
    <text evidence="9">Catalyzes hydrolysis of the D-alanyl-D-alanine dipeptide.</text>
</comment>
<feature type="signal peptide" evidence="10">
    <location>
        <begin position="1"/>
        <end position="32"/>
    </location>
</feature>
<keyword evidence="4 9" id="KW-0378">Hydrolase</keyword>
<dbReference type="InterPro" id="IPR000755">
    <property type="entry name" value="A_A_dipeptidase"/>
</dbReference>
<keyword evidence="5 9" id="KW-0862">Zinc</keyword>
<comment type="similarity">
    <text evidence="9">Belongs to the peptidase M15D family.</text>
</comment>
<keyword evidence="7 9" id="KW-0482">Metalloprotease</keyword>
<feature type="active site" description="Proton donor/acceptor" evidence="9">
    <location>
        <position position="219"/>
    </location>
</feature>
<dbReference type="GO" id="GO:0071555">
    <property type="term" value="P:cell wall organization"/>
    <property type="evidence" value="ECO:0007669"/>
    <property type="project" value="UniProtKB-KW"/>
</dbReference>
<dbReference type="EC" id="3.4.13.22" evidence="9"/>
<comment type="catalytic activity">
    <reaction evidence="1 9">
        <text>D-alanyl-D-alanine + H2O = 2 D-alanine</text>
        <dbReference type="Rhea" id="RHEA:20661"/>
        <dbReference type="ChEBI" id="CHEBI:15377"/>
        <dbReference type="ChEBI" id="CHEBI:57416"/>
        <dbReference type="ChEBI" id="CHEBI:57822"/>
        <dbReference type="EC" id="3.4.13.22"/>
    </reaction>
</comment>
<organism evidence="11">
    <name type="scientific">uncultured Dysgonomonas sp</name>
    <dbReference type="NCBI Taxonomy" id="206096"/>
    <lineage>
        <taxon>Bacteria</taxon>
        <taxon>Pseudomonadati</taxon>
        <taxon>Bacteroidota</taxon>
        <taxon>Bacteroidia</taxon>
        <taxon>Bacteroidales</taxon>
        <taxon>Dysgonomonadaceae</taxon>
        <taxon>Dysgonomonas</taxon>
        <taxon>environmental samples</taxon>
    </lineage>
</organism>
<evidence type="ECO:0000256" key="9">
    <source>
        <dbReference type="HAMAP-Rule" id="MF_01924"/>
    </source>
</evidence>
<reference evidence="11" key="1">
    <citation type="submission" date="2016-04" db="EMBL/GenBank/DDBJ databases">
        <authorList>
            <person name="Evans L.H."/>
            <person name="Alamgir A."/>
            <person name="Owens N."/>
            <person name="Weber N.D."/>
            <person name="Virtaneva K."/>
            <person name="Barbian K."/>
            <person name="Babar A."/>
            <person name="Rosenke K."/>
        </authorList>
    </citation>
    <scope>NUCLEOTIDE SEQUENCE</scope>
    <source>
        <strain evidence="11">86-2</strain>
    </source>
</reference>
<gene>
    <name evidence="11" type="ORF">KL86DYS2_12870</name>
</gene>
<evidence type="ECO:0000256" key="10">
    <source>
        <dbReference type="SAM" id="SignalP"/>
    </source>
</evidence>
<evidence type="ECO:0000256" key="1">
    <source>
        <dbReference type="ARBA" id="ARBA00001362"/>
    </source>
</evidence>
<proteinExistence type="inferred from homology"/>
<dbReference type="GO" id="GO:0006508">
    <property type="term" value="P:proteolysis"/>
    <property type="evidence" value="ECO:0007669"/>
    <property type="project" value="UniProtKB-KW"/>
</dbReference>
<name>A0A212K2P1_9BACT</name>
<evidence type="ECO:0000256" key="5">
    <source>
        <dbReference type="ARBA" id="ARBA00022833"/>
    </source>
</evidence>
<keyword evidence="10" id="KW-0732">Signal</keyword>
<keyword evidence="3 9" id="KW-0479">Metal-binding</keyword>
<dbReference type="PANTHER" id="PTHR43126:SF2">
    <property type="entry name" value="D-ALANYL-D-ALANINE DIPEPTIDASE"/>
    <property type="match status" value="1"/>
</dbReference>
<keyword evidence="2 9" id="KW-0645">Protease</keyword>
<evidence type="ECO:0000256" key="3">
    <source>
        <dbReference type="ARBA" id="ARBA00022723"/>
    </source>
</evidence>
<keyword evidence="8" id="KW-0961">Cell wall biogenesis/degradation</keyword>
<dbReference type="SUPFAM" id="SSF55166">
    <property type="entry name" value="Hedgehog/DD-peptidase"/>
    <property type="match status" value="1"/>
</dbReference>
<evidence type="ECO:0000256" key="7">
    <source>
        <dbReference type="ARBA" id="ARBA00023049"/>
    </source>
</evidence>
<feature type="site" description="Transition state stabilizer" evidence="9">
    <location>
        <position position="118"/>
    </location>
</feature>
<keyword evidence="6 9" id="KW-0224">Dipeptidase</keyword>
<dbReference type="CDD" id="cd14840">
    <property type="entry name" value="D-Ala-D-Ala_dipeptidase_Aad"/>
    <property type="match status" value="1"/>
</dbReference>
<dbReference type="HAMAP" id="MF_01924">
    <property type="entry name" value="A_A_dipeptidase"/>
    <property type="match status" value="1"/>
</dbReference>
<dbReference type="Pfam" id="PF01427">
    <property type="entry name" value="Peptidase_M15"/>
    <property type="match status" value="1"/>
</dbReference>
<evidence type="ECO:0000256" key="6">
    <source>
        <dbReference type="ARBA" id="ARBA00022997"/>
    </source>
</evidence>
<evidence type="ECO:0000256" key="8">
    <source>
        <dbReference type="ARBA" id="ARBA00023316"/>
    </source>
</evidence>
<dbReference type="GO" id="GO:0008237">
    <property type="term" value="F:metallopeptidase activity"/>
    <property type="evidence" value="ECO:0007669"/>
    <property type="project" value="UniProtKB-KW"/>
</dbReference>
<dbReference type="InterPro" id="IPR009045">
    <property type="entry name" value="Zn_M74/Hedgehog-like"/>
</dbReference>